<feature type="domain" description="DUF7752" evidence="2">
    <location>
        <begin position="59"/>
        <end position="157"/>
    </location>
</feature>
<dbReference type="EMBL" id="UZAH01002287">
    <property type="protein sequence ID" value="VDO21583.1"/>
    <property type="molecule type" value="Genomic_DNA"/>
</dbReference>
<evidence type="ECO:0000259" key="1">
    <source>
        <dbReference type="Pfam" id="PF24642"/>
    </source>
</evidence>
<evidence type="ECO:0000259" key="2">
    <source>
        <dbReference type="Pfam" id="PF24934"/>
    </source>
</evidence>
<dbReference type="InterPro" id="IPR056053">
    <property type="entry name" value="DUF7636"/>
</dbReference>
<gene>
    <name evidence="3" type="ORF">HPBE_LOCUS1829</name>
</gene>
<dbReference type="AlphaFoldDB" id="A0A3P7ULQ8"/>
<protein>
    <submittedName>
        <fullName evidence="3">Uncharacterized protein</fullName>
    </submittedName>
</protein>
<dbReference type="Pfam" id="PF24934">
    <property type="entry name" value="DUF7752"/>
    <property type="match status" value="1"/>
</dbReference>
<dbReference type="InterPro" id="IPR056654">
    <property type="entry name" value="DUF7752"/>
</dbReference>
<dbReference type="OrthoDB" id="5860582at2759"/>
<accession>A0A3P7ULQ8</accession>
<name>A0A3P7ULQ8_HELPZ</name>
<evidence type="ECO:0000313" key="3">
    <source>
        <dbReference type="EMBL" id="VDO21583.1"/>
    </source>
</evidence>
<sequence>MARVRQENIIELADVIPTATPIYDMLKENFEEHIKENFKKFVRFNEFSNNEAAYQLKRYTTRYEGLNRVMFIVSEWAERNQLYAGKLQSHHICLILILYGTGLIAGSMNRGKPLLDKVDDDDDGGDVMDDDHQVELFLGFFEYLASRAFRKLPSLSFDDLGYTSVFLRGEWLPLREAAVKTYYNMVFNHRFDELKNDPYDDATYGAIVRECEPFVIELPDFADTDRAERRIVEKTGVEEVALRRIASRQTGRVTVSARGTVQSLRNLRELVTVKPLIKSAARDREISDQLCCLTYENIMK</sequence>
<proteinExistence type="predicted"/>
<reference evidence="3" key="1">
    <citation type="submission" date="2018-11" db="EMBL/GenBank/DDBJ databases">
        <authorList>
            <consortium name="Pathogen Informatics"/>
        </authorList>
    </citation>
    <scope>NUCLEOTIDE SEQUENCE [LARGE SCALE GENOMIC DNA]</scope>
</reference>
<dbReference type="Pfam" id="PF24642">
    <property type="entry name" value="DUF7636"/>
    <property type="match status" value="1"/>
</dbReference>
<feature type="domain" description="DUF7636" evidence="1">
    <location>
        <begin position="208"/>
        <end position="300"/>
    </location>
</feature>
<organism evidence="3">
    <name type="scientific">Heligmosomoides polygyrus</name>
    <name type="common">Parasitic roundworm</name>
    <dbReference type="NCBI Taxonomy" id="6339"/>
    <lineage>
        <taxon>Eukaryota</taxon>
        <taxon>Metazoa</taxon>
        <taxon>Ecdysozoa</taxon>
        <taxon>Nematoda</taxon>
        <taxon>Chromadorea</taxon>
        <taxon>Rhabditida</taxon>
        <taxon>Rhabditina</taxon>
        <taxon>Rhabditomorpha</taxon>
        <taxon>Strongyloidea</taxon>
        <taxon>Heligmosomidae</taxon>
        <taxon>Heligmosomoides</taxon>
    </lineage>
</organism>